<keyword evidence="1" id="KW-0175">Coiled coil</keyword>
<evidence type="ECO:0000313" key="3">
    <source>
        <dbReference type="EMBL" id="KAK5097698.1"/>
    </source>
</evidence>
<evidence type="ECO:0000313" key="4">
    <source>
        <dbReference type="Proteomes" id="UP001345013"/>
    </source>
</evidence>
<comment type="caution">
    <text evidence="3">The sequence shown here is derived from an EMBL/GenBank/DDBJ whole genome shotgun (WGS) entry which is preliminary data.</text>
</comment>
<feature type="region of interest" description="Disordered" evidence="2">
    <location>
        <begin position="881"/>
        <end position="900"/>
    </location>
</feature>
<feature type="region of interest" description="Disordered" evidence="2">
    <location>
        <begin position="1026"/>
        <end position="1083"/>
    </location>
</feature>
<feature type="compositionally biased region" description="Basic and acidic residues" evidence="2">
    <location>
        <begin position="1286"/>
        <end position="1302"/>
    </location>
</feature>
<protein>
    <submittedName>
        <fullName evidence="3">Uncharacterized protein</fullName>
    </submittedName>
</protein>
<feature type="compositionally biased region" description="Basic and acidic residues" evidence="2">
    <location>
        <begin position="389"/>
        <end position="410"/>
    </location>
</feature>
<dbReference type="PANTHER" id="PTHR23159:SF60">
    <property type="entry name" value="SPINDLE ASSEMBLY ABNORMAL PROTEIN 4"/>
    <property type="match status" value="1"/>
</dbReference>
<feature type="compositionally biased region" description="Basic and acidic residues" evidence="2">
    <location>
        <begin position="1403"/>
        <end position="1428"/>
    </location>
</feature>
<feature type="region of interest" description="Disordered" evidence="2">
    <location>
        <begin position="512"/>
        <end position="531"/>
    </location>
</feature>
<dbReference type="Proteomes" id="UP001345013">
    <property type="component" value="Unassembled WGS sequence"/>
</dbReference>
<evidence type="ECO:0000256" key="2">
    <source>
        <dbReference type="SAM" id="MobiDB-lite"/>
    </source>
</evidence>
<feature type="coiled-coil region" evidence="1">
    <location>
        <begin position="303"/>
        <end position="337"/>
    </location>
</feature>
<evidence type="ECO:0000256" key="1">
    <source>
        <dbReference type="SAM" id="Coils"/>
    </source>
</evidence>
<gene>
    <name evidence="3" type="ORF">LTR24_002165</name>
</gene>
<feature type="compositionally biased region" description="Pro residues" evidence="2">
    <location>
        <begin position="1246"/>
        <end position="1255"/>
    </location>
</feature>
<feature type="compositionally biased region" description="Polar residues" evidence="2">
    <location>
        <begin position="1050"/>
        <end position="1065"/>
    </location>
</feature>
<proteinExistence type="predicted"/>
<organism evidence="3 4">
    <name type="scientific">Lithohypha guttulata</name>
    <dbReference type="NCBI Taxonomy" id="1690604"/>
    <lineage>
        <taxon>Eukaryota</taxon>
        <taxon>Fungi</taxon>
        <taxon>Dikarya</taxon>
        <taxon>Ascomycota</taxon>
        <taxon>Pezizomycotina</taxon>
        <taxon>Eurotiomycetes</taxon>
        <taxon>Chaetothyriomycetidae</taxon>
        <taxon>Chaetothyriales</taxon>
        <taxon>Trichomeriaceae</taxon>
        <taxon>Lithohypha</taxon>
    </lineage>
</organism>
<feature type="compositionally biased region" description="Basic and acidic residues" evidence="2">
    <location>
        <begin position="1188"/>
        <end position="1204"/>
    </location>
</feature>
<feature type="compositionally biased region" description="Low complexity" evidence="2">
    <location>
        <begin position="676"/>
        <end position="687"/>
    </location>
</feature>
<feature type="compositionally biased region" description="Low complexity" evidence="2">
    <location>
        <begin position="1068"/>
        <end position="1077"/>
    </location>
</feature>
<feature type="compositionally biased region" description="Polar residues" evidence="2">
    <location>
        <begin position="514"/>
        <end position="525"/>
    </location>
</feature>
<name>A0ABR0KIR6_9EURO</name>
<feature type="compositionally biased region" description="Polar residues" evidence="2">
    <location>
        <begin position="1030"/>
        <end position="1043"/>
    </location>
</feature>
<keyword evidence="4" id="KW-1185">Reference proteome</keyword>
<dbReference type="EMBL" id="JAVRRG010000017">
    <property type="protein sequence ID" value="KAK5097698.1"/>
    <property type="molecule type" value="Genomic_DNA"/>
</dbReference>
<dbReference type="Gene3D" id="1.10.287.1490">
    <property type="match status" value="1"/>
</dbReference>
<feature type="compositionally biased region" description="Basic and acidic residues" evidence="2">
    <location>
        <begin position="1461"/>
        <end position="1485"/>
    </location>
</feature>
<feature type="region of interest" description="Disordered" evidence="2">
    <location>
        <begin position="1133"/>
        <end position="1485"/>
    </location>
</feature>
<feature type="coiled-coil region" evidence="1">
    <location>
        <begin position="154"/>
        <end position="227"/>
    </location>
</feature>
<feature type="compositionally biased region" description="Polar residues" evidence="2">
    <location>
        <begin position="1314"/>
        <end position="1343"/>
    </location>
</feature>
<sequence>MPPVTAAITFIAGLFIGVFFQLPKDNLIPYQWSHRPSEPTFTPELIPQQPLTLPPTEDFIPPPEFLQKPYCGYWERDAFIDVQLSNLSNDPAPGEYFVDTEGRIISCVASSWPEAGWQMRWFKTQRWCREHLQPWLFPLLELFAAVPSYTSRIARDLRTELASRNARIREQEDLKEAAQQDLEHTQKVLSASTEEIEKLQKGLTEQKEDFQNRDKDKTAEITDLKRELGTIDYTSDPARPVGIPEVEVQVQRLLTLKAREEEYRKLFYETKADLNAKDEALLGTKEQVHQLEVTMKNNDPGYVDHLRRQISNLKIARDDAVAEKRKAENERDIAAMESEPLVEENTKLKKEARELRVMLNGRDTELTSLRPMHAELLQDNQRLSAQVSDLEKKAAAPVDQKEGSDKHQDQVKKLSARLNRRDTEFTTLELTNAATLKANERLTIQVSNLEKKAAASTKQFEECTKLQEQVTDLKAKLNDIEAEITSLTSQSSTTSNENENLAARVQDLEKDVAAQTSRGDTIQHQLETRSNECLKSQNEKLALEHELSELRAQRDGEASAEVASLESRVLGLKEQVKTLTETVGDEQGQKQRLSQDYKALQADKQRVDISHAELRAQHEQLQLQSQAARKPAVKPSENASTVQKPASGETGPVTNLSEPRVSRGTPPSISAKETAQETLQETTTLELPNDQRPVAKVSLPEVEADITPKSVTFNRQPIPTPNPREQSRIDRLKAAATPKTTEVPPLGDIKEALPSTYTLKDYISANPRPQVKTSATKEYKEQAQYRHACWRCEGQGHTAAHCGVWKAQGAFLRLKDKYAPTLGDVAELERRILGDLCFACGEADHNYNEQKCPSSARTHLNPAAATFNPSGAAVFNPAATAGEAAATQHGPAQKSTPSGPRKLLEEVRKYPHVSQEELYSRVNRKLCLYCGESGHNDKHETCSRRCASVTATVPTFFLPQQQAFHFSVPGGASSSFNFGASTNNVQPVWNPFANIGGGVNGASSAPQSDSALGTSAQTNKTTNLFTNLFGSSTSQTAPSQAPTTAHGAIDSSQTTRDVGTRTEQPAATGGTSYTSSSLREDAQEVEPVRGMTADASLNDPITRASETKDARPNDAKLGAVEFQVAQQGVIGESQPGEEPEAALGQVGPAGPPVNHEESKKITTTSTPVFQPTEKATVRKKQLGGKPSKWADPDYVPRHISKPGDVKASPPSRKPADTREPAVKAPIAPVTPAKMPVKEAVSHTALPPKPSPPPQTTGPDEVNGQTQSAAQKKRPTWEPDMTSKWARSPEKPKNTPKSDEKVTKSSPGTPGHASNAESATQPIASPQPSQTQPVGQSPRPSNTGVPEMNRRDNRIAQARGRGRGQGAGRGKASVAGQSGFDRAPLLADLASKNAASEKQAIADSEARVKASEDEQKRSKDKSNSGDRNRGRGAGQGGFDRTTFLAELASKNAASEKQAIADSEARVRAFEEEQKRSKDKNKREEAL</sequence>
<dbReference type="Gene3D" id="4.10.60.10">
    <property type="entry name" value="Zinc finger, CCHC-type"/>
    <property type="match status" value="1"/>
</dbReference>
<dbReference type="PANTHER" id="PTHR23159">
    <property type="entry name" value="CENTROSOMAL PROTEIN 2"/>
    <property type="match status" value="1"/>
</dbReference>
<feature type="region of interest" description="Disordered" evidence="2">
    <location>
        <begin position="621"/>
        <end position="690"/>
    </location>
</feature>
<feature type="region of interest" description="Disordered" evidence="2">
    <location>
        <begin position="387"/>
        <end position="410"/>
    </location>
</feature>
<reference evidence="3 4" key="1">
    <citation type="submission" date="2023-08" db="EMBL/GenBank/DDBJ databases">
        <title>Black Yeasts Isolated from many extreme environments.</title>
        <authorList>
            <person name="Coleine C."/>
            <person name="Stajich J.E."/>
            <person name="Selbmann L."/>
        </authorList>
    </citation>
    <scope>NUCLEOTIDE SEQUENCE [LARGE SCALE GENOMIC DNA]</scope>
    <source>
        <strain evidence="3 4">CCFEE 5885</strain>
    </source>
</reference>
<accession>A0ABR0KIR6</accession>